<accession>A0A3E0WG94</accession>
<evidence type="ECO:0000313" key="2">
    <source>
        <dbReference type="Proteomes" id="UP000256488"/>
    </source>
</evidence>
<dbReference type="PROSITE" id="PS51257">
    <property type="entry name" value="PROKAR_LIPOPROTEIN"/>
    <property type="match status" value="1"/>
</dbReference>
<protein>
    <recommendedName>
        <fullName evidence="3">DUF1433 domain-containing protein</fullName>
    </recommendedName>
</protein>
<sequence>MIKGGYLIKKIFFLSIVFIILLGGCNVNSNNETYDDTTKEKATEAVKQYLKNNFEGIESVKIDKIYQSPMGGLTVDGNVNEGVADFSAGVENDYTVGSIGLSVSPK</sequence>
<reference evidence="1 2" key="1">
    <citation type="submission" date="2017-05" db="EMBL/GenBank/DDBJ databases">
        <title>Virgibacillus sp. AK90 isolated from a saltern of Kakinada, India.</title>
        <authorList>
            <person name="Gupta V."/>
            <person name="Sidhu C."/>
            <person name="Korpole S."/>
            <person name="Pinnaka A.K."/>
        </authorList>
    </citation>
    <scope>NUCLEOTIDE SEQUENCE [LARGE SCALE GENOMIC DNA]</scope>
    <source>
        <strain evidence="1 2">AK90</strain>
    </source>
</reference>
<dbReference type="Pfam" id="PF07252">
    <property type="entry name" value="DUF1433"/>
    <property type="match status" value="1"/>
</dbReference>
<dbReference type="Gene3D" id="3.10.450.130">
    <property type="entry name" value="folded 79 residue fragment of lin0334 like domains"/>
    <property type="match status" value="1"/>
</dbReference>
<comment type="caution">
    <text evidence="1">The sequence shown here is derived from an EMBL/GenBank/DDBJ whole genome shotgun (WGS) entry which is preliminary data.</text>
</comment>
<dbReference type="Proteomes" id="UP000256488">
    <property type="component" value="Unassembled WGS sequence"/>
</dbReference>
<name>A0A3E0WG94_9BACI</name>
<dbReference type="InterPro" id="IPR009881">
    <property type="entry name" value="DUF1433"/>
</dbReference>
<gene>
    <name evidence="1" type="ORF">CAI16_19340</name>
</gene>
<dbReference type="AlphaFoldDB" id="A0A3E0WG94"/>
<organism evidence="1 2">
    <name type="scientific">Virgibacillus dokdonensis</name>
    <dbReference type="NCBI Taxonomy" id="302167"/>
    <lineage>
        <taxon>Bacteria</taxon>
        <taxon>Bacillati</taxon>
        <taxon>Bacillota</taxon>
        <taxon>Bacilli</taxon>
        <taxon>Bacillales</taxon>
        <taxon>Bacillaceae</taxon>
        <taxon>Virgibacillus</taxon>
    </lineage>
</organism>
<proteinExistence type="predicted"/>
<evidence type="ECO:0000313" key="1">
    <source>
        <dbReference type="EMBL" id="RFA31970.1"/>
    </source>
</evidence>
<evidence type="ECO:0008006" key="3">
    <source>
        <dbReference type="Google" id="ProtNLM"/>
    </source>
</evidence>
<dbReference type="EMBL" id="NFZX01000087">
    <property type="protein sequence ID" value="RFA31970.1"/>
    <property type="molecule type" value="Genomic_DNA"/>
</dbReference>